<gene>
    <name evidence="3" type="ORF">GCM10009827_075240</name>
</gene>
<feature type="transmembrane region" description="Helical" evidence="2">
    <location>
        <begin position="331"/>
        <end position="353"/>
    </location>
</feature>
<feature type="region of interest" description="Disordered" evidence="1">
    <location>
        <begin position="361"/>
        <end position="409"/>
    </location>
</feature>
<accession>A0ABN2BNW8</accession>
<evidence type="ECO:0000313" key="3">
    <source>
        <dbReference type="EMBL" id="GAA1544393.1"/>
    </source>
</evidence>
<keyword evidence="4" id="KW-1185">Reference proteome</keyword>
<feature type="region of interest" description="Disordered" evidence="1">
    <location>
        <begin position="10"/>
        <end position="32"/>
    </location>
</feature>
<keyword evidence="2" id="KW-0472">Membrane</keyword>
<feature type="region of interest" description="Disordered" evidence="1">
    <location>
        <begin position="425"/>
        <end position="520"/>
    </location>
</feature>
<keyword evidence="2" id="KW-0812">Transmembrane</keyword>
<dbReference type="EMBL" id="BAAAQD010000018">
    <property type="protein sequence ID" value="GAA1544393.1"/>
    <property type="molecule type" value="Genomic_DNA"/>
</dbReference>
<reference evidence="3 4" key="1">
    <citation type="journal article" date="2019" name="Int. J. Syst. Evol. Microbiol.">
        <title>The Global Catalogue of Microorganisms (GCM) 10K type strain sequencing project: providing services to taxonomists for standard genome sequencing and annotation.</title>
        <authorList>
            <consortium name="The Broad Institute Genomics Platform"/>
            <consortium name="The Broad Institute Genome Sequencing Center for Infectious Disease"/>
            <person name="Wu L."/>
            <person name="Ma J."/>
        </authorList>
    </citation>
    <scope>NUCLEOTIDE SEQUENCE [LARGE SCALE GENOMIC DNA]</scope>
    <source>
        <strain evidence="3 4">JCM 15933</strain>
    </source>
</reference>
<organism evidence="3 4">
    <name type="scientific">Dactylosporangium maewongense</name>
    <dbReference type="NCBI Taxonomy" id="634393"/>
    <lineage>
        <taxon>Bacteria</taxon>
        <taxon>Bacillati</taxon>
        <taxon>Actinomycetota</taxon>
        <taxon>Actinomycetes</taxon>
        <taxon>Micromonosporales</taxon>
        <taxon>Micromonosporaceae</taxon>
        <taxon>Dactylosporangium</taxon>
    </lineage>
</organism>
<keyword evidence="2" id="KW-1133">Transmembrane helix</keyword>
<sequence length="520" mass="52991">MVTSQLLGLGAPAAAAPSPSATTGQSAAAGAGQPICTPDSSKINEISGLVATATGYYAINDSAPAGGKARIFTLDASCKVVGTPINYDPVARDPEDLAIDKNETLWIADIGDNTEASGGSAAPRPTVAVWTLAKGAKAPVINRLAYPDGKKRDAEALLLNGDGTPIIITKEPVGEVWVPEGPLQPNTTKGVKLKQVGTFTPQETKTPNPLSFLGYKAITGAASSPDGTRVVIRTYSDAYEFDVKDGDVVKAITSGKPRITPLPNEARGEAITYSTDGKQYITASDVPADVRAPILRYTPQNVTPGKAGGAVLPTPKPDDRSFLEDLTLQDITYMVAAIGILGLILVVAGIIGIRRSRAARRLTAATSGPIRGSAPRPGDDDAPPSDDNTTGTVYGARPGASAARGASAPGGTVYGASGPAGAFSNDPGPFGGNDGGFGGGGNAGNGGFGGGSHPSDPRDFNHQPGFAPPSYDQPRGFPPPAPQGGGMYGAPQPGYDQRGAYGSGHPGDHDGYERGYAPHR</sequence>
<proteinExistence type="predicted"/>
<protein>
    <submittedName>
        <fullName evidence="3">Uncharacterized protein</fullName>
    </submittedName>
</protein>
<dbReference type="SUPFAM" id="SSF75011">
    <property type="entry name" value="3-carboxy-cis,cis-mucoante lactonizing enzyme"/>
    <property type="match status" value="1"/>
</dbReference>
<comment type="caution">
    <text evidence="3">The sequence shown here is derived from an EMBL/GenBank/DDBJ whole genome shotgun (WGS) entry which is preliminary data.</text>
</comment>
<evidence type="ECO:0000313" key="4">
    <source>
        <dbReference type="Proteomes" id="UP001501470"/>
    </source>
</evidence>
<evidence type="ECO:0000256" key="1">
    <source>
        <dbReference type="SAM" id="MobiDB-lite"/>
    </source>
</evidence>
<dbReference type="Proteomes" id="UP001501470">
    <property type="component" value="Unassembled WGS sequence"/>
</dbReference>
<evidence type="ECO:0000256" key="2">
    <source>
        <dbReference type="SAM" id="Phobius"/>
    </source>
</evidence>
<name>A0ABN2BNW8_9ACTN</name>
<feature type="compositionally biased region" description="Gly residues" evidence="1">
    <location>
        <begin position="429"/>
        <end position="452"/>
    </location>
</feature>
<feature type="compositionally biased region" description="Low complexity" evidence="1">
    <location>
        <begin position="395"/>
        <end position="409"/>
    </location>
</feature>